<dbReference type="Gene3D" id="3.10.129.10">
    <property type="entry name" value="Hotdog Thioesterase"/>
    <property type="match status" value="1"/>
</dbReference>
<dbReference type="Proteomes" id="UP000249169">
    <property type="component" value="Unassembled WGS sequence"/>
</dbReference>
<dbReference type="GO" id="GO:0005829">
    <property type="term" value="C:cytosol"/>
    <property type="evidence" value="ECO:0007669"/>
    <property type="project" value="TreeGrafter"/>
</dbReference>
<comment type="similarity">
    <text evidence="1">Belongs to the acyl coenzyme A hydrolase family.</text>
</comment>
<protein>
    <submittedName>
        <fullName evidence="5">Acyl-CoA thioesterase</fullName>
    </submittedName>
</protein>
<dbReference type="PANTHER" id="PTHR11049:SF24">
    <property type="entry name" value="CYTOSOLIC ACYL COENZYME A THIOESTER HYDROLASE"/>
    <property type="match status" value="1"/>
</dbReference>
<dbReference type="InterPro" id="IPR040170">
    <property type="entry name" value="Cytosol_ACT"/>
</dbReference>
<dbReference type="OrthoDB" id="9809430at2"/>
<feature type="domain" description="HotDog ACOT-type" evidence="4">
    <location>
        <begin position="17"/>
        <end position="129"/>
    </location>
</feature>
<dbReference type="SUPFAM" id="SSF54637">
    <property type="entry name" value="Thioesterase/thiol ester dehydrase-isomerase"/>
    <property type="match status" value="1"/>
</dbReference>
<dbReference type="GO" id="GO:0009062">
    <property type="term" value="P:fatty acid catabolic process"/>
    <property type="evidence" value="ECO:0007669"/>
    <property type="project" value="TreeGrafter"/>
</dbReference>
<accession>A0A328CCH8</accession>
<dbReference type="GO" id="GO:0052816">
    <property type="term" value="F:long-chain fatty acyl-CoA hydrolase activity"/>
    <property type="evidence" value="ECO:0007669"/>
    <property type="project" value="TreeGrafter"/>
</dbReference>
<dbReference type="Pfam" id="PF03061">
    <property type="entry name" value="4HBT"/>
    <property type="match status" value="1"/>
</dbReference>
<dbReference type="InterPro" id="IPR033120">
    <property type="entry name" value="HOTDOG_ACOT"/>
</dbReference>
<dbReference type="PANTHER" id="PTHR11049">
    <property type="entry name" value="ACYL COENZYME A THIOESTER HYDROLASE"/>
    <property type="match status" value="1"/>
</dbReference>
<dbReference type="EMBL" id="QHKO01000001">
    <property type="protein sequence ID" value="RAL25370.1"/>
    <property type="molecule type" value="Genomic_DNA"/>
</dbReference>
<proteinExistence type="inferred from homology"/>
<name>A0A328CCH8_9DELT</name>
<organism evidence="5 6">
    <name type="scientific">Lujinxingia litoralis</name>
    <dbReference type="NCBI Taxonomy" id="2211119"/>
    <lineage>
        <taxon>Bacteria</taxon>
        <taxon>Deltaproteobacteria</taxon>
        <taxon>Bradymonadales</taxon>
        <taxon>Lujinxingiaceae</taxon>
        <taxon>Lujinxingia</taxon>
    </lineage>
</organism>
<keyword evidence="2 3" id="KW-0378">Hydrolase</keyword>
<evidence type="ECO:0000313" key="6">
    <source>
        <dbReference type="Proteomes" id="UP000249169"/>
    </source>
</evidence>
<evidence type="ECO:0000256" key="2">
    <source>
        <dbReference type="ARBA" id="ARBA00022801"/>
    </source>
</evidence>
<dbReference type="InterPro" id="IPR029069">
    <property type="entry name" value="HotDog_dom_sf"/>
</dbReference>
<evidence type="ECO:0000259" key="4">
    <source>
        <dbReference type="PROSITE" id="PS51770"/>
    </source>
</evidence>
<keyword evidence="6" id="KW-1185">Reference proteome</keyword>
<comment type="caution">
    <text evidence="5">The sequence shown here is derived from an EMBL/GenBank/DDBJ whole genome shotgun (WGS) entry which is preliminary data.</text>
</comment>
<dbReference type="AlphaFoldDB" id="A0A328CCH8"/>
<evidence type="ECO:0000256" key="3">
    <source>
        <dbReference type="PROSITE-ProRule" id="PRU01106"/>
    </source>
</evidence>
<dbReference type="GO" id="GO:0006637">
    <property type="term" value="P:acyl-CoA metabolic process"/>
    <property type="evidence" value="ECO:0007669"/>
    <property type="project" value="TreeGrafter"/>
</dbReference>
<evidence type="ECO:0000256" key="1">
    <source>
        <dbReference type="ARBA" id="ARBA00010458"/>
    </source>
</evidence>
<dbReference type="PROSITE" id="PS51770">
    <property type="entry name" value="HOTDOG_ACOT"/>
    <property type="match status" value="1"/>
</dbReference>
<dbReference type="CDD" id="cd03442">
    <property type="entry name" value="BFIT_BACH"/>
    <property type="match status" value="1"/>
</dbReference>
<dbReference type="InterPro" id="IPR006683">
    <property type="entry name" value="Thioestr_dom"/>
</dbReference>
<gene>
    <name evidence="5" type="ORF">DL240_03945</name>
</gene>
<evidence type="ECO:0000313" key="5">
    <source>
        <dbReference type="EMBL" id="RAL25370.1"/>
    </source>
</evidence>
<sequence length="146" mass="15869">MHSSNDSTIQQTLAPGLVTEVQLIEMVFPQQTNHYGTLFGGQALALMDKAAFIVASRYTRRTVVTACSERCDFHVPVRQGQLVELTARVVETGRTSVTVEVTLVAEDLLSGDRQPGTRGKFVMVALDAHGKPTRVPELESMASQAP</sequence>
<reference evidence="5 6" key="1">
    <citation type="submission" date="2018-05" db="EMBL/GenBank/DDBJ databases">
        <title>Lujinxingia marina gen. nov. sp. nov., a new facultative anaerobic member of the class Deltaproteobacteria, and proposal of Lujinxingaceae fam. nov.</title>
        <authorList>
            <person name="Li C.-M."/>
        </authorList>
    </citation>
    <scope>NUCLEOTIDE SEQUENCE [LARGE SCALE GENOMIC DNA]</scope>
    <source>
        <strain evidence="5 6">B210</strain>
    </source>
</reference>